<dbReference type="AlphaFoldDB" id="A0A972FEI9"/>
<feature type="chain" id="PRO_5038089428" description="Outer membrane lipoprotein carrier protein LolA" evidence="2">
    <location>
        <begin position="25"/>
        <end position="211"/>
    </location>
</feature>
<gene>
    <name evidence="3" type="ORF">GPA21_12805</name>
</gene>
<evidence type="ECO:0008006" key="5">
    <source>
        <dbReference type="Google" id="ProtNLM"/>
    </source>
</evidence>
<dbReference type="Pfam" id="PF19574">
    <property type="entry name" value="LolA_3"/>
    <property type="match status" value="1"/>
</dbReference>
<sequence length="211" mass="23149">MTPYRIVIAISLCACALLAGAAQAQVATPADPLSDLSTRLESTHTIHVGFRQTKHLAALRQPLQSEGRIVFVRGEGVLWIVSKPYQASYALAGDAVTETGPDGRRRMREAHEAPALANIGRVFESIFSGKLDQLDTYFDVRVHGTPANWQLDLTPREAISPFLESIRASGGTFVERININESRGDLTEIEFSAPTLDAPLSDEDTHLLRQR</sequence>
<protein>
    <recommendedName>
        <fullName evidence="5">Outer membrane lipoprotein carrier protein LolA</fullName>
    </recommendedName>
</protein>
<reference evidence="3" key="1">
    <citation type="submission" date="2019-12" db="EMBL/GenBank/DDBJ databases">
        <title>Comparative genomics gives insights into the taxonomy of the Azoarcus-Aromatoleum group and reveals separate origins of nif in the plant-associated Azoarcus and non-plant-associated Aromatoleum sub-groups.</title>
        <authorList>
            <person name="Lafos M."/>
            <person name="Maluk M."/>
            <person name="Batista M."/>
            <person name="Junghare M."/>
            <person name="Carmona M."/>
            <person name="Faoro H."/>
            <person name="Cruz L.M."/>
            <person name="Battistoni F."/>
            <person name="De Souza E."/>
            <person name="Pedrosa F."/>
            <person name="Chen W.-M."/>
            <person name="Poole P.S."/>
            <person name="Dixon R.A."/>
            <person name="James E.K."/>
        </authorList>
    </citation>
    <scope>NUCLEOTIDE SEQUENCE</scope>
    <source>
        <strain evidence="3">NSC3</strain>
    </source>
</reference>
<keyword evidence="1 2" id="KW-0732">Signal</keyword>
<dbReference type="InterPro" id="IPR029046">
    <property type="entry name" value="LolA/LolB/LppX"/>
</dbReference>
<evidence type="ECO:0000313" key="3">
    <source>
        <dbReference type="EMBL" id="NMG03842.1"/>
    </source>
</evidence>
<comment type="caution">
    <text evidence="3">The sequence shown here is derived from an EMBL/GenBank/DDBJ whole genome shotgun (WGS) entry which is preliminary data.</text>
</comment>
<dbReference type="SUPFAM" id="SSF89392">
    <property type="entry name" value="Prokaryotic lipoproteins and lipoprotein localization factors"/>
    <property type="match status" value="1"/>
</dbReference>
<organism evidence="3 4">
    <name type="scientific">Azoarcus taiwanensis</name>
    <dbReference type="NCBI Taxonomy" id="666964"/>
    <lineage>
        <taxon>Bacteria</taxon>
        <taxon>Pseudomonadati</taxon>
        <taxon>Pseudomonadota</taxon>
        <taxon>Betaproteobacteria</taxon>
        <taxon>Rhodocyclales</taxon>
        <taxon>Zoogloeaceae</taxon>
        <taxon>Azoarcus</taxon>
    </lineage>
</organism>
<evidence type="ECO:0000313" key="4">
    <source>
        <dbReference type="Proteomes" id="UP000599523"/>
    </source>
</evidence>
<feature type="signal peptide" evidence="2">
    <location>
        <begin position="1"/>
        <end position="24"/>
    </location>
</feature>
<dbReference type="CDD" id="cd16325">
    <property type="entry name" value="LolA"/>
    <property type="match status" value="1"/>
</dbReference>
<dbReference type="InterPro" id="IPR004564">
    <property type="entry name" value="OM_lipoprot_carrier_LolA-like"/>
</dbReference>
<dbReference type="EMBL" id="WTVM01000077">
    <property type="protein sequence ID" value="NMG03842.1"/>
    <property type="molecule type" value="Genomic_DNA"/>
</dbReference>
<keyword evidence="4" id="KW-1185">Reference proteome</keyword>
<dbReference type="RefSeq" id="WP_168988541.1">
    <property type="nucleotide sequence ID" value="NZ_CAWPHM010000305.1"/>
</dbReference>
<dbReference type="Gene3D" id="2.50.20.10">
    <property type="entry name" value="Lipoprotein localisation LolA/LolB/LppX"/>
    <property type="match status" value="1"/>
</dbReference>
<accession>A0A972FEI9</accession>
<evidence type="ECO:0000256" key="2">
    <source>
        <dbReference type="SAM" id="SignalP"/>
    </source>
</evidence>
<name>A0A972FEI9_9RHOO</name>
<proteinExistence type="predicted"/>
<evidence type="ECO:0000256" key="1">
    <source>
        <dbReference type="ARBA" id="ARBA00022729"/>
    </source>
</evidence>
<dbReference type="Proteomes" id="UP000599523">
    <property type="component" value="Unassembled WGS sequence"/>
</dbReference>